<feature type="domain" description="FAM186A/B C-terminal" evidence="1">
    <location>
        <begin position="2"/>
        <end position="107"/>
    </location>
</feature>
<dbReference type="PANTHER" id="PTHR33590:SF3">
    <property type="entry name" value="PROTEIN FAM186B"/>
    <property type="match status" value="1"/>
</dbReference>
<reference evidence="2" key="2">
    <citation type="submission" date="2020-08" db="EMBL/GenBank/DDBJ databases">
        <authorList>
            <person name="Shumante A."/>
            <person name="Zimin A.V."/>
            <person name="Puiu D."/>
            <person name="Salzberg S.L."/>
        </authorList>
    </citation>
    <scope>NUCLEOTIDE SEQUENCE</scope>
    <source>
        <strain evidence="2">WC2-LM</strain>
        <tissue evidence="2">Liver</tissue>
    </source>
</reference>
<sequence length="136" mass="15858">MLPRYLRSKALELTTTTMELSTHMLQCLCHKYILYRRFQNLRQEVINHIQDVQEKRATYKAQSLYVFLENINRQQRQRLQVWTDKQKDLEVKRRECLSSMVTMFPKVGPLPCYLLGNGAGPGPGNEPMGLWGVTGD</sequence>
<accession>A0A5E4BU71</accession>
<gene>
    <name evidence="2" type="ORF">GHT09_017163</name>
    <name evidence="3" type="ORF">MONAX_5E030321</name>
</gene>
<keyword evidence="4" id="KW-1185">Reference proteome</keyword>
<reference evidence="3 4" key="1">
    <citation type="submission" date="2019-04" db="EMBL/GenBank/DDBJ databases">
        <authorList>
            <person name="Alioto T."/>
            <person name="Alioto T."/>
        </authorList>
    </citation>
    <scope>NUCLEOTIDE SEQUENCE [LARGE SCALE GENOMIC DNA]</scope>
</reference>
<protein>
    <recommendedName>
        <fullName evidence="1">FAM186A/B C-terminal domain-containing protein</fullName>
    </recommendedName>
</protein>
<dbReference type="InterPro" id="IPR049146">
    <property type="entry name" value="FAM186A_B_C"/>
</dbReference>
<organism evidence="3 4">
    <name type="scientific">Marmota monax</name>
    <name type="common">Woodchuck</name>
    <dbReference type="NCBI Taxonomy" id="9995"/>
    <lineage>
        <taxon>Eukaryota</taxon>
        <taxon>Metazoa</taxon>
        <taxon>Chordata</taxon>
        <taxon>Craniata</taxon>
        <taxon>Vertebrata</taxon>
        <taxon>Euteleostomi</taxon>
        <taxon>Mammalia</taxon>
        <taxon>Eutheria</taxon>
        <taxon>Euarchontoglires</taxon>
        <taxon>Glires</taxon>
        <taxon>Rodentia</taxon>
        <taxon>Sciuromorpha</taxon>
        <taxon>Sciuridae</taxon>
        <taxon>Xerinae</taxon>
        <taxon>Marmotini</taxon>
        <taxon>Marmota</taxon>
    </lineage>
</organism>
<name>A0A5E4BU71_MARMO</name>
<evidence type="ECO:0000313" key="3">
    <source>
        <dbReference type="EMBL" id="VTJ72541.1"/>
    </source>
</evidence>
<dbReference type="AlphaFoldDB" id="A0A5E4BU71"/>
<dbReference type="Proteomes" id="UP000335636">
    <property type="component" value="Unassembled WGS sequence"/>
</dbReference>
<evidence type="ECO:0000259" key="1">
    <source>
        <dbReference type="Pfam" id="PF20865"/>
    </source>
</evidence>
<dbReference type="EMBL" id="CABDUW010000626">
    <property type="protein sequence ID" value="VTJ72541.1"/>
    <property type="molecule type" value="Genomic_DNA"/>
</dbReference>
<evidence type="ECO:0000313" key="4">
    <source>
        <dbReference type="Proteomes" id="UP000335636"/>
    </source>
</evidence>
<proteinExistence type="predicted"/>
<dbReference type="Pfam" id="PF20865">
    <property type="entry name" value="FAM186A-B_C"/>
    <property type="match status" value="1"/>
</dbReference>
<dbReference type="Proteomes" id="UP000662637">
    <property type="component" value="Unassembled WGS sequence"/>
</dbReference>
<evidence type="ECO:0000313" key="2">
    <source>
        <dbReference type="EMBL" id="KAF7471807.1"/>
    </source>
</evidence>
<dbReference type="EMBL" id="WJEC01006673">
    <property type="protein sequence ID" value="KAF7471807.1"/>
    <property type="molecule type" value="Genomic_DNA"/>
</dbReference>
<dbReference type="PANTHER" id="PTHR33590">
    <property type="entry name" value="GLUTENIN, HIGH MOLECULAR WEIGHT SUBUNIT PW212-RELATED PROTEIN"/>
    <property type="match status" value="1"/>
</dbReference>